<dbReference type="KEGG" id="pca:Pcar_3331"/>
<dbReference type="HOGENOM" id="CLU_140176_11_4_7"/>
<evidence type="ECO:0000313" key="2">
    <source>
        <dbReference type="Proteomes" id="UP000002534"/>
    </source>
</evidence>
<keyword evidence="2" id="KW-1185">Reference proteome</keyword>
<organism evidence="1 2">
    <name type="scientific">Syntrophotalea carbinolica (strain DSM 2380 / NBRC 103641 / GraBd1)</name>
    <name type="common">Pelobacter carbinolicus</name>
    <dbReference type="NCBI Taxonomy" id="338963"/>
    <lineage>
        <taxon>Bacteria</taxon>
        <taxon>Pseudomonadati</taxon>
        <taxon>Thermodesulfobacteriota</taxon>
        <taxon>Desulfuromonadia</taxon>
        <taxon>Desulfuromonadales</taxon>
        <taxon>Syntrophotaleaceae</taxon>
        <taxon>Syntrophotalea</taxon>
    </lineage>
</organism>
<dbReference type="STRING" id="338963.Pcar_3331"/>
<accession>Q0C6J1</accession>
<reference evidence="1 2" key="2">
    <citation type="journal article" date="2012" name="BMC Genomics">
        <title>The genome of Pelobacter carbinolicus reveals surprising metabolic capabilities and physiological features.</title>
        <authorList>
            <person name="Aklujkar M."/>
            <person name="Haveman S.A."/>
            <person name="Didonato R.Jr."/>
            <person name="Chertkov O."/>
            <person name="Han C.S."/>
            <person name="Land M.L."/>
            <person name="Brown P."/>
            <person name="Lovley D.R."/>
        </authorList>
    </citation>
    <scope>NUCLEOTIDE SEQUENCE [LARGE SCALE GENOMIC DNA]</scope>
    <source>
        <strain evidence="2">DSM 2380 / NBRC 103641 / GraBd1</strain>
    </source>
</reference>
<dbReference type="EMBL" id="CP000142">
    <property type="protein sequence ID" value="ABI81947.1"/>
    <property type="molecule type" value="Genomic_DNA"/>
</dbReference>
<dbReference type="InterPro" id="IPR010260">
    <property type="entry name" value="AlpA"/>
</dbReference>
<reference evidence="2" key="1">
    <citation type="submission" date="2005-10" db="EMBL/GenBank/DDBJ databases">
        <title>Complete sequence of Pelobacter carbinolicus DSM 2380.</title>
        <authorList>
            <person name="Copeland A."/>
            <person name="Lucas S."/>
            <person name="Lapidus A."/>
            <person name="Barry K."/>
            <person name="Detter J.C."/>
            <person name="Glavina T."/>
            <person name="Hammon N."/>
            <person name="Israni S."/>
            <person name="Pitluck S."/>
            <person name="Chertkov O."/>
            <person name="Schmutz J."/>
            <person name="Larimer F."/>
            <person name="Land M."/>
            <person name="Kyrpides N."/>
            <person name="Ivanova N."/>
            <person name="Richardson P."/>
        </authorList>
    </citation>
    <scope>NUCLEOTIDE SEQUENCE [LARGE SCALE GENOMIC DNA]</scope>
    <source>
        <strain evidence="2">DSM 2380 / NBRC 103641 / GraBd1</strain>
    </source>
</reference>
<dbReference type="OrthoDB" id="9801242at2"/>
<protein>
    <submittedName>
        <fullName evidence="1">Phage regulatory protein, AlpA family</fullName>
    </submittedName>
</protein>
<sequence length="71" mass="8081">MYKLLRIKQIIGDPKATPPIEPIIPVCRATVYRRISDGTWPKPVRLGPRTVAFREQDIRAIANGEWVPENA</sequence>
<proteinExistence type="predicted"/>
<dbReference type="RefSeq" id="WP_011341566.1">
    <property type="nucleotide sequence ID" value="NC_007498.2"/>
</dbReference>
<name>Q0C6J1_SYNC1</name>
<gene>
    <name evidence="1" type="ordered locus">Pcar_3331</name>
</gene>
<dbReference type="Proteomes" id="UP000002534">
    <property type="component" value="Chromosome"/>
</dbReference>
<evidence type="ECO:0000313" key="1">
    <source>
        <dbReference type="EMBL" id="ABI81947.1"/>
    </source>
</evidence>
<dbReference type="Pfam" id="PF05930">
    <property type="entry name" value="Phage_AlpA"/>
    <property type="match status" value="1"/>
</dbReference>
<dbReference type="AlphaFoldDB" id="Q0C6J1"/>